<accession>A0A2S0RDH7</accession>
<dbReference type="Proteomes" id="UP000244193">
    <property type="component" value="Chromosome"/>
</dbReference>
<evidence type="ECO:0000313" key="4">
    <source>
        <dbReference type="EMBL" id="AWA29997.1"/>
    </source>
</evidence>
<dbReference type="RefSeq" id="WP_108370581.1">
    <property type="nucleotide sequence ID" value="NZ_CP028811.1"/>
</dbReference>
<dbReference type="PROSITE" id="PS00695">
    <property type="entry name" value="ENT_VIR_OMP_2"/>
    <property type="match status" value="1"/>
</dbReference>
<keyword evidence="5" id="KW-1185">Reference proteome</keyword>
<name>A0A2S0RDH7_9FLAO</name>
<sequence length="172" mass="18109">MKKLLLSVAAVLAFGVVSAQDSDGMRFGAKAGFASLSSKVKVAGVSANGSDSGFFGGLFAEFPISESFGFKPELLYVAVGDVNQIQLPLHLKYDVTEGFGLFTGPNLGFITGAEDGTKSFNYGIDLGASYDITEEIVADARYNIGLANLVENGDSDNSIKLSGFYIGVGYRF</sequence>
<feature type="domain" description="Outer membrane protein beta-barrel" evidence="3">
    <location>
        <begin position="8"/>
        <end position="172"/>
    </location>
</feature>
<evidence type="ECO:0000256" key="2">
    <source>
        <dbReference type="SAM" id="SignalP"/>
    </source>
</evidence>
<dbReference type="SUPFAM" id="SSF56925">
    <property type="entry name" value="OMPA-like"/>
    <property type="match status" value="1"/>
</dbReference>
<dbReference type="EMBL" id="CP028811">
    <property type="protein sequence ID" value="AWA29997.1"/>
    <property type="molecule type" value="Genomic_DNA"/>
</dbReference>
<dbReference type="Pfam" id="PF13505">
    <property type="entry name" value="OMP_b-brl"/>
    <property type="match status" value="1"/>
</dbReference>
<dbReference type="KEGG" id="fmg:HYN48_07860"/>
<evidence type="ECO:0000256" key="1">
    <source>
        <dbReference type="ARBA" id="ARBA00022729"/>
    </source>
</evidence>
<dbReference type="GO" id="GO:0044384">
    <property type="term" value="C:host outer membrane"/>
    <property type="evidence" value="ECO:0007669"/>
    <property type="project" value="InterPro"/>
</dbReference>
<dbReference type="Gene3D" id="2.40.160.20">
    <property type="match status" value="1"/>
</dbReference>
<feature type="signal peptide" evidence="2">
    <location>
        <begin position="1"/>
        <end position="19"/>
    </location>
</feature>
<dbReference type="OrthoDB" id="947434at2"/>
<dbReference type="InterPro" id="IPR000758">
    <property type="entry name" value="Enterovir_OMP"/>
</dbReference>
<evidence type="ECO:0000259" key="3">
    <source>
        <dbReference type="Pfam" id="PF13505"/>
    </source>
</evidence>
<protein>
    <recommendedName>
        <fullName evidence="3">Outer membrane protein beta-barrel domain-containing protein</fullName>
    </recommendedName>
</protein>
<keyword evidence="1 2" id="KW-0732">Signal</keyword>
<dbReference type="InterPro" id="IPR011250">
    <property type="entry name" value="OMP/PagP_B-barrel"/>
</dbReference>
<proteinExistence type="predicted"/>
<feature type="chain" id="PRO_5015403781" description="Outer membrane protein beta-barrel domain-containing protein" evidence="2">
    <location>
        <begin position="20"/>
        <end position="172"/>
    </location>
</feature>
<dbReference type="AlphaFoldDB" id="A0A2S0RDH7"/>
<organism evidence="4 5">
    <name type="scientific">Flavobacterium magnum</name>
    <dbReference type="NCBI Taxonomy" id="2162713"/>
    <lineage>
        <taxon>Bacteria</taxon>
        <taxon>Pseudomonadati</taxon>
        <taxon>Bacteroidota</taxon>
        <taxon>Flavobacteriia</taxon>
        <taxon>Flavobacteriales</taxon>
        <taxon>Flavobacteriaceae</taxon>
        <taxon>Flavobacterium</taxon>
    </lineage>
</organism>
<gene>
    <name evidence="4" type="ORF">HYN48_07860</name>
</gene>
<reference evidence="4 5" key="1">
    <citation type="submission" date="2018-04" db="EMBL/GenBank/DDBJ databases">
        <title>Genome sequencing of Flavobacterium sp. HYN0048.</title>
        <authorList>
            <person name="Yi H."/>
            <person name="Baek C."/>
        </authorList>
    </citation>
    <scope>NUCLEOTIDE SEQUENCE [LARGE SCALE GENOMIC DNA]</scope>
    <source>
        <strain evidence="4 5">HYN0048</strain>
    </source>
</reference>
<evidence type="ECO:0000313" key="5">
    <source>
        <dbReference type="Proteomes" id="UP000244193"/>
    </source>
</evidence>
<dbReference type="InterPro" id="IPR027385">
    <property type="entry name" value="Beta-barrel_OMP"/>
</dbReference>